<evidence type="ECO:0000313" key="12">
    <source>
        <dbReference type="Proteomes" id="UP001620626"/>
    </source>
</evidence>
<evidence type="ECO:0000256" key="9">
    <source>
        <dbReference type="SAM" id="MobiDB-lite"/>
    </source>
</evidence>
<dbReference type="InterPro" id="IPR013087">
    <property type="entry name" value="Znf_C2H2_type"/>
</dbReference>
<dbReference type="Pfam" id="PF08646">
    <property type="entry name" value="Rep_fac-A_C"/>
    <property type="match status" value="2"/>
</dbReference>
<evidence type="ECO:0000313" key="11">
    <source>
        <dbReference type="EMBL" id="KAL3102883.1"/>
    </source>
</evidence>
<dbReference type="InterPro" id="IPR012340">
    <property type="entry name" value="NA-bd_OB-fold"/>
</dbReference>
<dbReference type="Gene3D" id="2.40.50.140">
    <property type="entry name" value="Nucleic acid-binding proteins"/>
    <property type="match status" value="2"/>
</dbReference>
<dbReference type="GO" id="GO:0006260">
    <property type="term" value="P:DNA replication"/>
    <property type="evidence" value="ECO:0007669"/>
    <property type="project" value="UniProtKB-KW"/>
</dbReference>
<feature type="region of interest" description="Disordered" evidence="9">
    <location>
        <begin position="1612"/>
        <end position="1644"/>
    </location>
</feature>
<evidence type="ECO:0000259" key="10">
    <source>
        <dbReference type="PROSITE" id="PS00028"/>
    </source>
</evidence>
<dbReference type="Pfam" id="PF03175">
    <property type="entry name" value="DNA_pol_B_2"/>
    <property type="match status" value="3"/>
</dbReference>
<evidence type="ECO:0000256" key="1">
    <source>
        <dbReference type="ARBA" id="ARBA00005755"/>
    </source>
</evidence>
<feature type="domain" description="C2H2-type" evidence="10">
    <location>
        <begin position="2453"/>
        <end position="2475"/>
    </location>
</feature>
<dbReference type="Gene3D" id="3.40.960.10">
    <property type="entry name" value="VSR Endonuclease"/>
    <property type="match status" value="1"/>
</dbReference>
<dbReference type="SUPFAM" id="SSF50249">
    <property type="entry name" value="Nucleic acid-binding proteins"/>
    <property type="match status" value="2"/>
</dbReference>
<organism evidence="11 12">
    <name type="scientific">Heterodera trifolii</name>
    <dbReference type="NCBI Taxonomy" id="157864"/>
    <lineage>
        <taxon>Eukaryota</taxon>
        <taxon>Metazoa</taxon>
        <taxon>Ecdysozoa</taxon>
        <taxon>Nematoda</taxon>
        <taxon>Chromadorea</taxon>
        <taxon>Rhabditida</taxon>
        <taxon>Tylenchina</taxon>
        <taxon>Tylenchomorpha</taxon>
        <taxon>Tylenchoidea</taxon>
        <taxon>Heteroderidae</taxon>
        <taxon>Heteroderinae</taxon>
        <taxon>Heterodera</taxon>
    </lineage>
</organism>
<reference evidence="11 12" key="1">
    <citation type="submission" date="2024-10" db="EMBL/GenBank/DDBJ databases">
        <authorList>
            <person name="Kim D."/>
        </authorList>
    </citation>
    <scope>NUCLEOTIDE SEQUENCE [LARGE SCALE GENOMIC DNA]</scope>
    <source>
        <strain evidence="11">BH-2024</strain>
    </source>
</reference>
<dbReference type="EMBL" id="JBICBT010000745">
    <property type="protein sequence ID" value="KAL3102883.1"/>
    <property type="molecule type" value="Genomic_DNA"/>
</dbReference>
<feature type="compositionally biased region" description="Acidic residues" evidence="9">
    <location>
        <begin position="387"/>
        <end position="396"/>
    </location>
</feature>
<evidence type="ECO:0000256" key="3">
    <source>
        <dbReference type="ARBA" id="ARBA00022679"/>
    </source>
</evidence>
<dbReference type="PROSITE" id="PS00116">
    <property type="entry name" value="DNA_POLYMERASE_B"/>
    <property type="match status" value="1"/>
</dbReference>
<evidence type="ECO:0000256" key="5">
    <source>
        <dbReference type="ARBA" id="ARBA00022705"/>
    </source>
</evidence>
<dbReference type="PANTHER" id="PTHR33568">
    <property type="entry name" value="DNA POLYMERASE"/>
    <property type="match status" value="1"/>
</dbReference>
<gene>
    <name evidence="11" type="ORF">niasHT_026024</name>
</gene>
<dbReference type="InterPro" id="IPR023211">
    <property type="entry name" value="DNA_pol_palm_dom_sf"/>
</dbReference>
<proteinExistence type="inferred from homology"/>
<accession>A0ABD2KJ56</accession>
<dbReference type="GO" id="GO:0003887">
    <property type="term" value="F:DNA-directed DNA polymerase activity"/>
    <property type="evidence" value="ECO:0007669"/>
    <property type="project" value="UniProtKB-KW"/>
</dbReference>
<evidence type="ECO:0000256" key="4">
    <source>
        <dbReference type="ARBA" id="ARBA00022695"/>
    </source>
</evidence>
<dbReference type="Proteomes" id="UP001620626">
    <property type="component" value="Unassembled WGS sequence"/>
</dbReference>
<dbReference type="Gene3D" id="3.90.1600.10">
    <property type="entry name" value="Palm domain of DNA polymerase"/>
    <property type="match status" value="1"/>
</dbReference>
<feature type="compositionally biased region" description="Acidic residues" evidence="9">
    <location>
        <begin position="1545"/>
        <end position="1554"/>
    </location>
</feature>
<dbReference type="InterPro" id="IPR013955">
    <property type="entry name" value="Rep_factor-A_C"/>
</dbReference>
<keyword evidence="3" id="KW-0808">Transferase</keyword>
<keyword evidence="4" id="KW-0548">Nucleotidyltransferase</keyword>
<dbReference type="PANTHER" id="PTHR33568:SF3">
    <property type="entry name" value="DNA-DIRECTED DNA POLYMERASE"/>
    <property type="match status" value="1"/>
</dbReference>
<dbReference type="InterPro" id="IPR004868">
    <property type="entry name" value="DNA-dir_DNA_pol_B_mt/vir"/>
</dbReference>
<dbReference type="Gene3D" id="3.30.420.10">
    <property type="entry name" value="Ribonuclease H-like superfamily/Ribonuclease H"/>
    <property type="match status" value="2"/>
</dbReference>
<feature type="compositionally biased region" description="Low complexity" evidence="9">
    <location>
        <begin position="1613"/>
        <end position="1627"/>
    </location>
</feature>
<dbReference type="PROSITE" id="PS00028">
    <property type="entry name" value="ZINC_FINGER_C2H2_1"/>
    <property type="match status" value="1"/>
</dbReference>
<dbReference type="InterPro" id="IPR043502">
    <property type="entry name" value="DNA/RNA_pol_sf"/>
</dbReference>
<dbReference type="SUPFAM" id="SSF53098">
    <property type="entry name" value="Ribonuclease H-like"/>
    <property type="match status" value="2"/>
</dbReference>
<evidence type="ECO:0000256" key="2">
    <source>
        <dbReference type="ARBA" id="ARBA00012417"/>
    </source>
</evidence>
<evidence type="ECO:0000256" key="8">
    <source>
        <dbReference type="ARBA" id="ARBA00049244"/>
    </source>
</evidence>
<dbReference type="InterPro" id="IPR036397">
    <property type="entry name" value="RNaseH_sf"/>
</dbReference>
<protein>
    <recommendedName>
        <fullName evidence="2">DNA-directed DNA polymerase</fullName>
        <ecNumber evidence="2">2.7.7.7</ecNumber>
    </recommendedName>
</protein>
<dbReference type="GO" id="GO:0003677">
    <property type="term" value="F:DNA binding"/>
    <property type="evidence" value="ECO:0007669"/>
    <property type="project" value="UniProtKB-KW"/>
</dbReference>
<evidence type="ECO:0000256" key="7">
    <source>
        <dbReference type="ARBA" id="ARBA00023125"/>
    </source>
</evidence>
<comment type="caution">
    <text evidence="11">The sequence shown here is derived from an EMBL/GenBank/DDBJ whole genome shotgun (WGS) entry which is preliminary data.</text>
</comment>
<keyword evidence="5" id="KW-0235">DNA replication</keyword>
<keyword evidence="7" id="KW-0238">DNA-binding</keyword>
<feature type="compositionally biased region" description="Gly residues" evidence="9">
    <location>
        <begin position="1519"/>
        <end position="1530"/>
    </location>
</feature>
<feature type="compositionally biased region" description="Gly residues" evidence="9">
    <location>
        <begin position="361"/>
        <end position="372"/>
    </location>
</feature>
<feature type="region of interest" description="Disordered" evidence="9">
    <location>
        <begin position="1502"/>
        <end position="1556"/>
    </location>
</feature>
<dbReference type="EC" id="2.7.7.7" evidence="2"/>
<dbReference type="InterPro" id="IPR012337">
    <property type="entry name" value="RNaseH-like_sf"/>
</dbReference>
<feature type="compositionally biased region" description="Low complexity" evidence="9">
    <location>
        <begin position="455"/>
        <end position="469"/>
    </location>
</feature>
<comment type="similarity">
    <text evidence="1">Belongs to the DNA polymerase type-B family.</text>
</comment>
<sequence>MSGENKLKRFQFVPSSNQKADEFPAQLKELSEIIKFNSPGTFFVRAIVDNIQYCLYQACPIKNGGLVCKKKLSDELYCESCDHHAAKPLSNLYLRIDLRDCHDIETSKQITAFSATAVKFLNVKIDEFSRLAQHRPKKLASILQSKIEQTVAAKLVIKAKGESLDWVIASIHVPEQEEEAGGNLANKKVVESETAAEDDDDDIYTIDDAECSRMPPKRQKKNDEALKAQKSGNCLFLFTFTRKIVSAEAMKRRVSASATASDSASASDFRKPNDASAAAAAFIEENLNKKLAKRSRRHQRRWDFRTVAFFEQRSSSSSDFDEDEDKNNSTSVVHCTQIGYGRAPAEAAAGNSQRNNNNKGDSGGGGGGGGSGNDHSEAEKNASNPEAGDDQADDDGSATAPQLYEEKQHYVHRLERFALQRHVTEFVLNGQHERPDEALRDAFERIIKRAIRNAEQQQQDEQQSGNQDEMPQDGGGGGGGAAQQNPRRRVTKIGIFLDGNGLTDPIVLPIRPPEQNTADTLMGELEKLGQSDGDEDVHGGGMSKRSLLLSEPVQIVVTCIAPPVGAAPRFHHYQHWGYNERQLIRIRNVGDHFCLFHALIAARSYTDHELTKMVATQQQQCQQGDVSNSDHLISVPSAAATAVMRRPDFCANHEVLNRLLSSPGRMQEAVRGLMLHAGIDPDGQAYGVEHVPHVQHHWDRLYPGMYRIVLFEDRPEELPRPIWKGPMGRCFVVALFMSGGHFDAIKKVNCFFKLGRKYCIDCECVYTADAKHTISCKSRCAQCTRVGPQQPCEREAGVSIHCSQCNRFFFSRICFDAHRRGQACNLLKRCTKCSRTFQNDPKNPHQCYTSFCGRCNVYHEKDAACFIKKIPVPKQKPNYRILCWDTETRLEHLQEAGHQRHKVNHLSVNITCTECCDSATGECVECAICTTEEGILCRKRDWSEANGDEPLRDFVEWVLRAWSNKHKTYLWAHNSSRFDGHFVLKYLGETSRRPDVVMNGLKIYEFRLQHSRQHSMLIWRDSCLLMPVRLDQLPKTFNLDCAEKPFFPYAFNRRENYGVRLPHLPPIEDYCAGSMKREKYDKFVSWYEENKTTTPFFLPDELQSYCQNDTEILLKAIVQFRKILMRDITGGYDVLPITLIVSLSVNSLYFYSAKKTTTMSGENKLKRFQFVPSSNQKADEFPAQLKELSEIIKFNSPGTFFVRAIVDNIQYCLYQACPIKNGGLVCKKKLSDELYCESCDHHAAKPLSNLYLRIDLRDCHDIETSKQITAFSATAVKFLNVKIDEFSRLAQHRPKKLASILQSKIEQTVAAKLVIKAKGESLDWVIASIHVPEQEEEAGGNLANKKVVESETAAEDDDDDIYTIDDAECSRMPPKRQKKNDEALKAQKSGNCLFLFTFTRKIVSAEAMKRRVSASATASDSASASDFRKPNDASAAAAAFIEENLNKKLAKRSRRHQRRWDFRTVAFFEQRSSSSSDFDEDEDKNNSTSVVHCTQIGYGRAPAEAAAGNSQRNNNNKGDSGGGGGGGGSGNDHSEAEKNASNPEAGDDQADDDGSATAPQLYEEKQHYVHRLERFALQRHVTEFVLNGQHERPDEALRDAFERIIKRAIRNAEQQQQDEQQSGNQDEMPQDGGGGGGGAAQQNPRRRVTKIGIFLDGNGLTDPIVLPIRPPEQNTADTLMGELEKLGQSDGDEDVHGGGMSKRSLLLSEPVQIVVTCIAPPVGAAPRFHHYQHWGYNERQLIRIRNVGDHFCLFHALIAARSYTDHELTKMVATQQQQCQQGDVSNSDHLISVPSAAATAVMRRPDFCANHEVLNRLLSSPGRMQEAVRGLMLHAGIDPDGQAYGVEHVPHVQHHWDRLYPGMYRIVLFEDRPEELPRPIWKGPMGRCFVVALFMSGGHFDAIKKVYHEKDAACFIKKIPVPKQKPNYRILCWDTETRLEHLQEAGHQRHKVNHLSVNITCTECCDSATGECVECAICTTEEGILCRKRDWSEANGDEPLRDFVEWVLRAWSNKHKTYLWAHNSSRFDGHFVLKYLGETSRRPDVVMNGLKIYEFRLQHSRQHSMLIWRDSCLLMPVRLDQLPKTFNLDCAEKPFFPYAFNRRENYGVRLPHLPPIEDYCAGSMKREKYDKFVSWYEENKTTTPFFLPDELQSYCQNDTEILLKAIVQFRKILMRDITGGYDVLPISCTIASICMSIFRAQFLCENQLAIVPERGYERNDRASVFAIKYLDWRAKTDAVKIQHAGNGMEKRWRQFKLDGWIEEQNRCIEVLGCYWHGCECCFDPGDKLVDAKSCRELNEETNLRLMQLRQGDMDGQGLQVEAVWECEINAQLANNAEMRAFFSDLGMDRGPIDPRGAYFGGRTGPLKLFAEPKEDEKISVFDIISLYPFVNYTCEYPVGIPTIIRPMADEMCVNWTRPEQLPYRGILRVRVVPPRGLRVPVLPVKIDERLLFCCCHHCATMFRKKSTRRPHKCSHTDAQRSFTGSYTHIELERALEHGYKIDRLWRAWHYDEWSDQIFKDYVRLLIKLKIESSGFPEGVSSVVQKQRYADEYRRIYEVDIELENVKKNPGLRFIAKLMLNSLWGKFSMRNELGANKVITRPQEFFSLLFDHKIELSAIVPFSDQALRVLYKPKKNFVSEHTTSNIVISLWTTSCARLKLHDYMVQVDQREDSDLLYTDTDSVVVLHKRDTTPLETGEFLGQMSEEYLDYDIKTFICGGAKQYAFRMRHKRTNELEFVQKIRGITFDVNNSKALQFDNFVEKVLNYGRVDNKDDDDNDDHDSSVSPAVFSYQKIMPTRDSKIITRKQLKKYLPVCQKGIINNSYEVFPFGYE</sequence>
<name>A0ABD2KJ56_9BILA</name>
<dbReference type="Gene3D" id="1.10.287.690">
    <property type="entry name" value="Helix hairpin bin"/>
    <property type="match status" value="1"/>
</dbReference>
<feature type="region of interest" description="Disordered" evidence="9">
    <location>
        <begin position="344"/>
        <end position="398"/>
    </location>
</feature>
<dbReference type="GO" id="GO:0042575">
    <property type="term" value="C:DNA polymerase complex"/>
    <property type="evidence" value="ECO:0007669"/>
    <property type="project" value="UniProtKB-ARBA"/>
</dbReference>
<dbReference type="SUPFAM" id="SSF56672">
    <property type="entry name" value="DNA/RNA polymerases"/>
    <property type="match status" value="1"/>
</dbReference>
<keyword evidence="12" id="KW-1185">Reference proteome</keyword>
<feature type="region of interest" description="Disordered" evidence="9">
    <location>
        <begin position="454"/>
        <end position="486"/>
    </location>
</feature>
<evidence type="ECO:0000256" key="6">
    <source>
        <dbReference type="ARBA" id="ARBA00022932"/>
    </source>
</evidence>
<comment type="catalytic activity">
    <reaction evidence="8">
        <text>DNA(n) + a 2'-deoxyribonucleoside 5'-triphosphate = DNA(n+1) + diphosphate</text>
        <dbReference type="Rhea" id="RHEA:22508"/>
        <dbReference type="Rhea" id="RHEA-COMP:17339"/>
        <dbReference type="Rhea" id="RHEA-COMP:17340"/>
        <dbReference type="ChEBI" id="CHEBI:33019"/>
        <dbReference type="ChEBI" id="CHEBI:61560"/>
        <dbReference type="ChEBI" id="CHEBI:173112"/>
        <dbReference type="EC" id="2.7.7.7"/>
    </reaction>
</comment>
<keyword evidence="6" id="KW-0239">DNA-directed DNA polymerase</keyword>
<dbReference type="InterPro" id="IPR017964">
    <property type="entry name" value="DNA-dir_DNA_pol_B_CS"/>
</dbReference>